<keyword evidence="6 11" id="KW-0378">Hydrolase</keyword>
<evidence type="ECO:0000256" key="9">
    <source>
        <dbReference type="ARBA" id="ARBA00025250"/>
    </source>
</evidence>
<dbReference type="OrthoDB" id="424610at2759"/>
<evidence type="ECO:0000256" key="10">
    <source>
        <dbReference type="ARBA" id="ARBA00034075"/>
    </source>
</evidence>
<evidence type="ECO:0000256" key="4">
    <source>
        <dbReference type="ARBA" id="ARBA00022651"/>
    </source>
</evidence>
<reference evidence="14" key="1">
    <citation type="journal article" date="2014" name="Genome Announc.">
        <title>Genome sequence and annotation of Acremonium chrysogenum, producer of the beta-lactam antibiotic cephalosporin C.</title>
        <authorList>
            <person name="Terfehr D."/>
            <person name="Dahlmann T.A."/>
            <person name="Specht T."/>
            <person name="Zadra I."/>
            <person name="Kuernsteiner H."/>
            <person name="Kueck U."/>
        </authorList>
    </citation>
    <scope>NUCLEOTIDE SEQUENCE [LARGE SCALE GENOMIC DNA]</scope>
    <source>
        <strain evidence="14">ATCC 11550 / CBS 779.69 / DSM 880 / IAM 14645 / JCM 23072 / IMI 49137</strain>
    </source>
</reference>
<name>A0A086SWN9_HAPC1</name>
<comment type="function">
    <text evidence="9 11">Involved in degradation of plant cell walls. Hydrolyzes the feruloyl-arabinose ester bond in arabinoxylans, and the feruloyl-galactose ester bond in pectin. Active against paranitrophenyl-acetate, methyl ferulate and wheat arabinoxylan.</text>
</comment>
<keyword evidence="7 11" id="KW-0119">Carbohydrate metabolism</keyword>
<accession>A0A086SWN9</accession>
<dbReference type="Proteomes" id="UP000029964">
    <property type="component" value="Unassembled WGS sequence"/>
</dbReference>
<dbReference type="InterPro" id="IPR043595">
    <property type="entry name" value="FaeB/C/D"/>
</dbReference>
<evidence type="ECO:0000313" key="14">
    <source>
        <dbReference type="Proteomes" id="UP000029964"/>
    </source>
</evidence>
<comment type="caution">
    <text evidence="13">The sequence shown here is derived from an EMBL/GenBank/DDBJ whole genome shotgun (WGS) entry which is preliminary data.</text>
</comment>
<evidence type="ECO:0000256" key="3">
    <source>
        <dbReference type="ARBA" id="ARBA00022525"/>
    </source>
</evidence>
<keyword evidence="4 11" id="KW-0858">Xylan degradation</keyword>
<feature type="chain" id="PRO_5027139891" description="Feruloyl esterase C" evidence="11">
    <location>
        <begin position="18"/>
        <end position="278"/>
    </location>
</feature>
<dbReference type="HOGENOM" id="CLU_027551_2_0_1"/>
<dbReference type="STRING" id="857340.A0A086SWN9"/>
<comment type="similarity">
    <text evidence="2 11">Belongs to the faeC family.</text>
</comment>
<dbReference type="GO" id="GO:0045493">
    <property type="term" value="P:xylan catabolic process"/>
    <property type="evidence" value="ECO:0007669"/>
    <property type="project" value="UniProtKB-UniRule"/>
</dbReference>
<evidence type="ECO:0000256" key="12">
    <source>
        <dbReference type="SAM" id="MobiDB-lite"/>
    </source>
</evidence>
<dbReference type="SUPFAM" id="SSF53474">
    <property type="entry name" value="alpha/beta-Hydrolases"/>
    <property type="match status" value="1"/>
</dbReference>
<dbReference type="GO" id="GO:0005576">
    <property type="term" value="C:extracellular region"/>
    <property type="evidence" value="ECO:0007669"/>
    <property type="project" value="UniProtKB-SubCell"/>
</dbReference>
<evidence type="ECO:0000256" key="11">
    <source>
        <dbReference type="RuleBase" id="RU367094"/>
    </source>
</evidence>
<gene>
    <name evidence="13" type="ORF">ACRE_077740</name>
</gene>
<evidence type="ECO:0000256" key="6">
    <source>
        <dbReference type="ARBA" id="ARBA00022801"/>
    </source>
</evidence>
<evidence type="ECO:0000256" key="8">
    <source>
        <dbReference type="ARBA" id="ARBA00023326"/>
    </source>
</evidence>
<evidence type="ECO:0000256" key="1">
    <source>
        <dbReference type="ARBA" id="ARBA00004613"/>
    </source>
</evidence>
<dbReference type="GO" id="GO:0030600">
    <property type="term" value="F:feruloyl esterase activity"/>
    <property type="evidence" value="ECO:0007669"/>
    <property type="project" value="UniProtKB-UniRule"/>
</dbReference>
<dbReference type="InterPro" id="IPR029058">
    <property type="entry name" value="AB_hydrolase_fold"/>
</dbReference>
<organism evidence="13 14">
    <name type="scientific">Hapsidospora chrysogenum (strain ATCC 11550 / CBS 779.69 / DSM 880 / IAM 14645 / JCM 23072 / IMI 49137)</name>
    <name type="common">Acremonium chrysogenum</name>
    <dbReference type="NCBI Taxonomy" id="857340"/>
    <lineage>
        <taxon>Eukaryota</taxon>
        <taxon>Fungi</taxon>
        <taxon>Dikarya</taxon>
        <taxon>Ascomycota</taxon>
        <taxon>Pezizomycotina</taxon>
        <taxon>Sordariomycetes</taxon>
        <taxon>Hypocreomycetidae</taxon>
        <taxon>Hypocreales</taxon>
        <taxon>Bionectriaceae</taxon>
        <taxon>Hapsidospora</taxon>
    </lineage>
</organism>
<keyword evidence="8 11" id="KW-0624">Polysaccharide degradation</keyword>
<feature type="signal peptide" evidence="11">
    <location>
        <begin position="1"/>
        <end position="17"/>
    </location>
</feature>
<evidence type="ECO:0000313" key="13">
    <source>
        <dbReference type="EMBL" id="KFH41521.1"/>
    </source>
</evidence>
<dbReference type="AlphaFoldDB" id="A0A086SWN9"/>
<proteinExistence type="inferred from homology"/>
<keyword evidence="5 11" id="KW-0732">Signal</keyword>
<evidence type="ECO:0000256" key="7">
    <source>
        <dbReference type="ARBA" id="ARBA00023277"/>
    </source>
</evidence>
<keyword evidence="14" id="KW-1185">Reference proteome</keyword>
<protein>
    <recommendedName>
        <fullName evidence="11">Feruloyl esterase C</fullName>
        <ecNumber evidence="11">3.1.1.73</ecNumber>
    </recommendedName>
    <alternativeName>
        <fullName evidence="11">Ferulic acid esterase C</fullName>
    </alternativeName>
</protein>
<comment type="catalytic activity">
    <reaction evidence="10 11">
        <text>feruloyl-polysaccharide + H2O = ferulate + polysaccharide.</text>
        <dbReference type="EC" id="3.1.1.73"/>
    </reaction>
</comment>
<dbReference type="PANTHER" id="PTHR38050">
    <property type="match status" value="1"/>
</dbReference>
<dbReference type="ESTHER" id="acrc1-a0a086swn9">
    <property type="family name" value="FaeC"/>
</dbReference>
<dbReference type="Gene3D" id="3.40.50.1820">
    <property type="entry name" value="alpha/beta hydrolase"/>
    <property type="match status" value="1"/>
</dbReference>
<evidence type="ECO:0000256" key="5">
    <source>
        <dbReference type="ARBA" id="ARBA00022729"/>
    </source>
</evidence>
<dbReference type="EC" id="3.1.1.73" evidence="11"/>
<dbReference type="PANTHER" id="PTHR38050:SF1">
    <property type="entry name" value="FERULOYL ESTERASE C"/>
    <property type="match status" value="1"/>
</dbReference>
<sequence length="278" mass="29701">MKRLVTLFLAGAIGVAAAPSAGCGQAPSLESGPQTVNVNGQDRNFIVRVPEGYDNNNPYRLIFGVHWWGGSMEDVAYGQTVEPGVWNYYGLERLAEETAIFVAPQGIDGNWYNDGGSDYAFFDEINRLVEGSLCVDTDLRFSIGFSWGGSTSVGIACRDGEFPFRAITAIAAAGPFECNPGTAPVGYLGIHGIADNPDNGRSMRDRFLQNNGCSGEENPPPGSGSLSHVRTDYECSGPPVSWITFDGGHTPAPWDGGQGDNGSESYVPGYAWDLFSSF</sequence>
<comment type="subcellular location">
    <subcellularLocation>
        <location evidence="1 11">Secreted</location>
    </subcellularLocation>
</comment>
<feature type="region of interest" description="Disordered" evidence="12">
    <location>
        <begin position="204"/>
        <end position="230"/>
    </location>
</feature>
<evidence type="ECO:0000256" key="2">
    <source>
        <dbReference type="ARBA" id="ARBA00010278"/>
    </source>
</evidence>
<keyword evidence="3 11" id="KW-0964">Secreted</keyword>
<dbReference type="EMBL" id="JPKY01000125">
    <property type="protein sequence ID" value="KFH41521.1"/>
    <property type="molecule type" value="Genomic_DNA"/>
</dbReference>